<dbReference type="AlphaFoldDB" id="A0A2I6S3G7"/>
<feature type="compositionally biased region" description="Low complexity" evidence="1">
    <location>
        <begin position="10"/>
        <end position="21"/>
    </location>
</feature>
<proteinExistence type="predicted"/>
<sequence>MVTPPKRNRAVPASAAASSLPPDHDELSLHECASLVEVQEVSTGIGSACEEVAVLYANGNVREAEALLEALLADAGHADDEWPWTMLLDLYRLTGQRERFEAKVIDYATRFERSPPPWQDLSATAPRARGGATPSLKLAGLLSSALAKQIEQIVVLGERNRAVRIDMASLRDADDEGSALLLDAVARLRRARVRVSLSGVDKLVTTLSARIEVGVAEQRSLWLLLLELLQNGGAQERFDDLALDYAITFEESPPSWNPVEPLTEDTAPDAGVALRAGGHLAFDGEIAGGGSAVFGRIVELAEERSDIVVDCSRLRRMDFVSAGTLFNVLSTLRGKGRNVTLRGVNAMVLALLHVMGVGQVARITPRP</sequence>
<dbReference type="Gene3D" id="3.30.750.24">
    <property type="entry name" value="STAS domain"/>
    <property type="match status" value="1"/>
</dbReference>
<reference evidence="3" key="1">
    <citation type="submission" date="2018-01" db="EMBL/GenBank/DDBJ databases">
        <authorList>
            <person name="Fu G.-Y."/>
        </authorList>
    </citation>
    <scope>NUCLEOTIDE SEQUENCE [LARGE SCALE GENOMIC DNA]</scope>
    <source>
        <strain evidence="3">SY39</strain>
    </source>
</reference>
<dbReference type="InterPro" id="IPR058548">
    <property type="entry name" value="MlaB-like_STAS"/>
</dbReference>
<dbReference type="PROSITE" id="PS50801">
    <property type="entry name" value="STAS"/>
    <property type="match status" value="1"/>
</dbReference>
<dbReference type="InterPro" id="IPR002645">
    <property type="entry name" value="STAS_dom"/>
</dbReference>
<protein>
    <submittedName>
        <fullName evidence="3">Sulfate transporter</fullName>
    </submittedName>
</protein>
<accession>A0A2I6S3G7</accession>
<dbReference type="InterPro" id="IPR036513">
    <property type="entry name" value="STAS_dom_sf"/>
</dbReference>
<dbReference type="Proteomes" id="UP000242205">
    <property type="component" value="Chromosome"/>
</dbReference>
<evidence type="ECO:0000313" key="3">
    <source>
        <dbReference type="EMBL" id="AUN93801.1"/>
    </source>
</evidence>
<dbReference type="EMBL" id="CP025682">
    <property type="protein sequence ID" value="AUN93801.1"/>
    <property type="molecule type" value="Genomic_DNA"/>
</dbReference>
<dbReference type="SUPFAM" id="SSF52091">
    <property type="entry name" value="SpoIIaa-like"/>
    <property type="match status" value="1"/>
</dbReference>
<reference evidence="3" key="2">
    <citation type="journal article" date="2019" name="Int. J. Syst. Evol. Microbiol.">
        <title>Azoarcus pumilus sp. nov., isolated from seawater in Sanya, China.</title>
        <authorList>
            <person name="Fu G.Y."/>
            <person name="Yu X.Y."/>
            <person name="Yu X.D."/>
            <person name="Zhao Z."/>
            <person name="Chen C."/>
            <person name="Wang R.J."/>
            <person name="Wu M."/>
            <person name="Zhang X.Q."/>
        </authorList>
    </citation>
    <scope>NUCLEOTIDE SEQUENCE</scope>
    <source>
        <strain evidence="3">SY39</strain>
    </source>
</reference>
<evidence type="ECO:0000259" key="2">
    <source>
        <dbReference type="PROSITE" id="PS50801"/>
    </source>
</evidence>
<dbReference type="OrthoDB" id="5298269at2"/>
<feature type="domain" description="STAS" evidence="2">
    <location>
        <begin position="280"/>
        <end position="367"/>
    </location>
</feature>
<evidence type="ECO:0000256" key="1">
    <source>
        <dbReference type="SAM" id="MobiDB-lite"/>
    </source>
</evidence>
<dbReference type="Pfam" id="PF13466">
    <property type="entry name" value="STAS_2"/>
    <property type="match status" value="1"/>
</dbReference>
<gene>
    <name evidence="3" type="ORF">C0099_01910</name>
</gene>
<dbReference type="CDD" id="cd07043">
    <property type="entry name" value="STAS_anti-anti-sigma_factors"/>
    <property type="match status" value="1"/>
</dbReference>
<dbReference type="KEGG" id="atw:C0099_01910"/>
<evidence type="ECO:0000313" key="4">
    <source>
        <dbReference type="Proteomes" id="UP000242205"/>
    </source>
</evidence>
<feature type="region of interest" description="Disordered" evidence="1">
    <location>
        <begin position="1"/>
        <end position="23"/>
    </location>
</feature>
<keyword evidence="4" id="KW-1185">Reference proteome</keyword>
<name>A0A2I6S3G7_9RHOO</name>
<organism evidence="3 4">
    <name type="scientific">Pseudazoarcus pumilus</name>
    <dbReference type="NCBI Taxonomy" id="2067960"/>
    <lineage>
        <taxon>Bacteria</taxon>
        <taxon>Pseudomonadati</taxon>
        <taxon>Pseudomonadota</taxon>
        <taxon>Betaproteobacteria</taxon>
        <taxon>Rhodocyclales</taxon>
        <taxon>Zoogloeaceae</taxon>
        <taxon>Pseudazoarcus</taxon>
    </lineage>
</organism>